<dbReference type="EMBL" id="CP027306">
    <property type="protein sequence ID" value="AXE80723.1"/>
    <property type="molecule type" value="Genomic_DNA"/>
</dbReference>
<feature type="transmembrane region" description="Helical" evidence="7">
    <location>
        <begin position="131"/>
        <end position="151"/>
    </location>
</feature>
<evidence type="ECO:0000256" key="5">
    <source>
        <dbReference type="ARBA" id="ARBA00022989"/>
    </source>
</evidence>
<gene>
    <name evidence="9" type="ORF">C5746_31355</name>
</gene>
<feature type="transmembrane region" description="Helical" evidence="7">
    <location>
        <begin position="190"/>
        <end position="213"/>
    </location>
</feature>
<reference evidence="9 10" key="1">
    <citation type="journal article" date="2018" name="Front. Microbiol.">
        <title>Genome Sequencing of Streptomyces atratus SCSIOZH16 and Activation Production of Nocardamine via Metabolic Engineering.</title>
        <authorList>
            <person name="Li Y."/>
            <person name="Zhang C."/>
            <person name="Liu C."/>
            <person name="Ju J."/>
            <person name="Ma J."/>
        </authorList>
    </citation>
    <scope>NUCLEOTIDE SEQUENCE [LARGE SCALE GENOMIC DNA]</scope>
    <source>
        <strain evidence="9 10">SCSIO_ZH16</strain>
    </source>
</reference>
<evidence type="ECO:0000256" key="2">
    <source>
        <dbReference type="ARBA" id="ARBA00022448"/>
    </source>
</evidence>
<feature type="domain" description="ABC transmembrane type-1" evidence="8">
    <location>
        <begin position="98"/>
        <end position="315"/>
    </location>
</feature>
<dbReference type="AlphaFoldDB" id="A0A2Z5JKA7"/>
<proteinExistence type="inferred from homology"/>
<protein>
    <submittedName>
        <fullName evidence="9">ABC transporter permease</fullName>
    </submittedName>
</protein>
<dbReference type="CDD" id="cd06261">
    <property type="entry name" value="TM_PBP2"/>
    <property type="match status" value="1"/>
</dbReference>
<dbReference type="GO" id="GO:0005886">
    <property type="term" value="C:plasma membrane"/>
    <property type="evidence" value="ECO:0007669"/>
    <property type="project" value="UniProtKB-SubCell"/>
</dbReference>
<feature type="transmembrane region" description="Helical" evidence="7">
    <location>
        <begin position="102"/>
        <end position="124"/>
    </location>
</feature>
<evidence type="ECO:0000313" key="9">
    <source>
        <dbReference type="EMBL" id="AXE80723.1"/>
    </source>
</evidence>
<evidence type="ECO:0000256" key="4">
    <source>
        <dbReference type="ARBA" id="ARBA00022692"/>
    </source>
</evidence>
<dbReference type="GO" id="GO:0055085">
    <property type="term" value="P:transmembrane transport"/>
    <property type="evidence" value="ECO:0007669"/>
    <property type="project" value="InterPro"/>
</dbReference>
<accession>A0A2Z5JKA7</accession>
<dbReference type="Gene3D" id="1.10.3720.10">
    <property type="entry name" value="MetI-like"/>
    <property type="match status" value="1"/>
</dbReference>
<dbReference type="GeneID" id="95522890"/>
<evidence type="ECO:0000256" key="1">
    <source>
        <dbReference type="ARBA" id="ARBA00004651"/>
    </source>
</evidence>
<evidence type="ECO:0000256" key="6">
    <source>
        <dbReference type="ARBA" id="ARBA00023136"/>
    </source>
</evidence>
<dbReference type="KEGG" id="sata:C5746_31355"/>
<name>A0A2Z5JKA7_STRAR</name>
<comment type="subcellular location">
    <subcellularLocation>
        <location evidence="1 7">Cell membrane</location>
        <topology evidence="1 7">Multi-pass membrane protein</topology>
    </subcellularLocation>
</comment>
<feature type="transmembrane region" description="Helical" evidence="7">
    <location>
        <begin position="292"/>
        <end position="311"/>
    </location>
</feature>
<dbReference type="PANTHER" id="PTHR30193">
    <property type="entry name" value="ABC TRANSPORTER PERMEASE PROTEIN"/>
    <property type="match status" value="1"/>
</dbReference>
<evidence type="ECO:0000256" key="7">
    <source>
        <dbReference type="RuleBase" id="RU363032"/>
    </source>
</evidence>
<comment type="similarity">
    <text evidence="7">Belongs to the binding-protein-dependent transport system permease family.</text>
</comment>
<dbReference type="InterPro" id="IPR000515">
    <property type="entry name" value="MetI-like"/>
</dbReference>
<keyword evidence="6 7" id="KW-0472">Membrane</keyword>
<feature type="transmembrane region" description="Helical" evidence="7">
    <location>
        <begin position="45"/>
        <end position="64"/>
    </location>
</feature>
<evidence type="ECO:0000259" key="8">
    <source>
        <dbReference type="PROSITE" id="PS50928"/>
    </source>
</evidence>
<dbReference type="PROSITE" id="PS50928">
    <property type="entry name" value="ABC_TM1"/>
    <property type="match status" value="1"/>
</dbReference>
<evidence type="ECO:0000313" key="10">
    <source>
        <dbReference type="Proteomes" id="UP000252698"/>
    </source>
</evidence>
<sequence length="321" mass="34637">MSFDAYAQQPKLMYLLQGIAAFAAVVALVLLALHRGPVRRRAAALILLAPALLLLTVGLLLPGLRTLALSFTDGGGDARAGFDNYVWMFTDPRALVALRNTLAWVVLVPLLATSVGLLYAAAVVRSRFRAFALSLLLAPMAMSFVGAGVVWKFVYAYRPAEAGQIGLLNQLVVAFGGEPRQWLVDSPWNVLFLIAAMVWTQAGFAAVLLAGAIRAVPDELTEAARLDGASPWQIFRRITMPSIRPTLLVVVLAQAIGTFKAFDIVKTMTGGQFDTGVIAHEMYDQAFRYGETGRGAALAVLLFLLVTPFVAHQVRAQRRAG</sequence>
<dbReference type="SUPFAM" id="SSF161098">
    <property type="entry name" value="MetI-like"/>
    <property type="match status" value="1"/>
</dbReference>
<dbReference type="InterPro" id="IPR051393">
    <property type="entry name" value="ABC_transporter_permease"/>
</dbReference>
<dbReference type="PANTHER" id="PTHR30193:SF18">
    <property type="entry name" value="OSMOPROTECTIVE COMPOUNDS UPTAKE PERMEASE PROTEIN GGTC"/>
    <property type="match status" value="1"/>
</dbReference>
<feature type="transmembrane region" description="Helical" evidence="7">
    <location>
        <begin position="12"/>
        <end position="33"/>
    </location>
</feature>
<dbReference type="Proteomes" id="UP000252698">
    <property type="component" value="Chromosome"/>
</dbReference>
<evidence type="ECO:0000256" key="3">
    <source>
        <dbReference type="ARBA" id="ARBA00022475"/>
    </source>
</evidence>
<dbReference type="InterPro" id="IPR035906">
    <property type="entry name" value="MetI-like_sf"/>
</dbReference>
<keyword evidence="3" id="KW-1003">Cell membrane</keyword>
<dbReference type="Pfam" id="PF00528">
    <property type="entry name" value="BPD_transp_1"/>
    <property type="match status" value="1"/>
</dbReference>
<keyword evidence="5 7" id="KW-1133">Transmembrane helix</keyword>
<organism evidence="9 10">
    <name type="scientific">Streptomyces atratus</name>
    <dbReference type="NCBI Taxonomy" id="1893"/>
    <lineage>
        <taxon>Bacteria</taxon>
        <taxon>Bacillati</taxon>
        <taxon>Actinomycetota</taxon>
        <taxon>Actinomycetes</taxon>
        <taxon>Kitasatosporales</taxon>
        <taxon>Streptomycetaceae</taxon>
        <taxon>Streptomyces</taxon>
    </lineage>
</organism>
<keyword evidence="4 7" id="KW-0812">Transmembrane</keyword>
<feature type="transmembrane region" description="Helical" evidence="7">
    <location>
        <begin position="246"/>
        <end position="265"/>
    </location>
</feature>
<dbReference type="RefSeq" id="WP_114247139.1">
    <property type="nucleotide sequence ID" value="NZ_CP027306.1"/>
</dbReference>
<keyword evidence="2 7" id="KW-0813">Transport</keyword>
<dbReference type="SUPFAM" id="SSF160964">
    <property type="entry name" value="MalF N-terminal region-like"/>
    <property type="match status" value="1"/>
</dbReference>